<dbReference type="Pfam" id="PF16173">
    <property type="entry name" value="DUF4874"/>
    <property type="match status" value="1"/>
</dbReference>
<dbReference type="OrthoDB" id="6085154at2759"/>
<name>A0A1Y1WY25_9FUNG</name>
<protein>
    <recommendedName>
        <fullName evidence="6">DUF4832 domain-containing protein</fullName>
    </recommendedName>
</protein>
<dbReference type="Proteomes" id="UP000193944">
    <property type="component" value="Unassembled WGS sequence"/>
</dbReference>
<accession>A0A1Y1WY25</accession>
<evidence type="ECO:0000259" key="2">
    <source>
        <dbReference type="Pfam" id="PF16116"/>
    </source>
</evidence>
<organism evidence="4 5">
    <name type="scientific">Anaeromyces robustus</name>
    <dbReference type="NCBI Taxonomy" id="1754192"/>
    <lineage>
        <taxon>Eukaryota</taxon>
        <taxon>Fungi</taxon>
        <taxon>Fungi incertae sedis</taxon>
        <taxon>Chytridiomycota</taxon>
        <taxon>Chytridiomycota incertae sedis</taxon>
        <taxon>Neocallimastigomycetes</taxon>
        <taxon>Neocallimastigales</taxon>
        <taxon>Neocallimastigaceae</taxon>
        <taxon>Anaeromyces</taxon>
    </lineage>
</organism>
<sequence>MKFLSIIFLASLLFNNNNIEVKGKPTNDVVPSNFDLDNLDVTNVLVKKSNMNLNLQSVNYISYEESLNEFNNPYRGFFKQLRVKLTPSGGSASSLPKTNLIRVLVDLSEFSKVKNHSKDYELTDKALTILENVLKLFKSNQRTAVIRFAYHPDYSSSNHTYEPSMDTILKHQEKLGKLLTNYSDIIAVVECGLLGMYGEMHSSYVYEDKTLFSQNASKIIEKWLEVLPPSITISVRKPKFYCDWKGIDIKNIDKDTSTSNKKASRIGLYNDGYFASDSDLGTYKDRTKEVKWLTSQAKHTLFGGEFGRPDSTFKIDLNTLLSEIFLTHTSYLNLGFYEGTIDKLKNTKYSLSDKKYKGQSGMVYVQNHLGYRFVVKSVSITKIISKNESFGLMVKIANVGFANLIKPKESIIILKNTSSNTNYKFPLMYDNTLQMDVLENVNPNNWESNTENIFKVSFKLPNNVSVGNYKVYLRLASDKDSSGNNGYPIRFVNEGNNIWDSTLGANYLADLTITNTNNSNYSNNSNPSSNNVKTYVPPKPTSTITKKPSYTPLAYPKTKTNYINIKFKGTLKNKVNYYLGVRQLGIYNYFNIVNEYDSAKSVKYRTWHVTSLTEPSFIYLSDGTYGNPGNPTNYCLDLSIYGTSQGYNYLSIVECSKAKYKFKYGGTYSDTIDIYNRNNQHIIDKNGNKLCLFYSTTPRISRCEKHYKYIFLNKSNNDILNRILGANLTNINNNINNNIYNNNNNNSDNNKRNNSIKNGKYCVLRVTPLIKPS</sequence>
<evidence type="ECO:0000259" key="3">
    <source>
        <dbReference type="Pfam" id="PF16173"/>
    </source>
</evidence>
<keyword evidence="1" id="KW-0732">Signal</keyword>
<feature type="chain" id="PRO_5012395225" description="DUF4832 domain-containing protein" evidence="1">
    <location>
        <begin position="24"/>
        <end position="773"/>
    </location>
</feature>
<feature type="domain" description="DUF4874" evidence="3">
    <location>
        <begin position="72"/>
        <end position="239"/>
    </location>
</feature>
<evidence type="ECO:0000313" key="5">
    <source>
        <dbReference type="Proteomes" id="UP000193944"/>
    </source>
</evidence>
<evidence type="ECO:0000256" key="1">
    <source>
        <dbReference type="SAM" id="SignalP"/>
    </source>
</evidence>
<reference evidence="4 5" key="2">
    <citation type="submission" date="2016-08" db="EMBL/GenBank/DDBJ databases">
        <title>Pervasive Adenine N6-methylation of Active Genes in Fungi.</title>
        <authorList>
            <consortium name="DOE Joint Genome Institute"/>
            <person name="Mondo S.J."/>
            <person name="Dannebaum R.O."/>
            <person name="Kuo R.C."/>
            <person name="Labutti K."/>
            <person name="Haridas S."/>
            <person name="Kuo A."/>
            <person name="Salamov A."/>
            <person name="Ahrendt S.R."/>
            <person name="Lipzen A."/>
            <person name="Sullivan W."/>
            <person name="Andreopoulos W.B."/>
            <person name="Clum A."/>
            <person name="Lindquist E."/>
            <person name="Daum C."/>
            <person name="Ramamoorthy G.K."/>
            <person name="Gryganskyi A."/>
            <person name="Culley D."/>
            <person name="Magnuson J.K."/>
            <person name="James T.Y."/>
            <person name="O'Malley M.A."/>
            <person name="Stajich J.E."/>
            <person name="Spatafora J.W."/>
            <person name="Visel A."/>
            <person name="Grigoriev I.V."/>
        </authorList>
    </citation>
    <scope>NUCLEOTIDE SEQUENCE [LARGE SCALE GENOMIC DNA]</scope>
    <source>
        <strain evidence="4 5">S4</strain>
    </source>
</reference>
<dbReference type="EMBL" id="MCFG01000216">
    <property type="protein sequence ID" value="ORX78285.1"/>
    <property type="molecule type" value="Genomic_DNA"/>
</dbReference>
<dbReference type="AlphaFoldDB" id="A0A1Y1WY25"/>
<gene>
    <name evidence="4" type="ORF">BCR32DRAFT_295133</name>
</gene>
<dbReference type="InterPro" id="IPR032379">
    <property type="entry name" value="DUF4874"/>
</dbReference>
<proteinExistence type="predicted"/>
<dbReference type="Pfam" id="PF16116">
    <property type="entry name" value="DUF4832"/>
    <property type="match status" value="1"/>
</dbReference>
<dbReference type="STRING" id="1754192.A0A1Y1WY25"/>
<evidence type="ECO:0008006" key="6">
    <source>
        <dbReference type="Google" id="ProtNLM"/>
    </source>
</evidence>
<evidence type="ECO:0000313" key="4">
    <source>
        <dbReference type="EMBL" id="ORX78285.1"/>
    </source>
</evidence>
<keyword evidence="5" id="KW-1185">Reference proteome</keyword>
<comment type="caution">
    <text evidence="4">The sequence shown here is derived from an EMBL/GenBank/DDBJ whole genome shotgun (WGS) entry which is preliminary data.</text>
</comment>
<dbReference type="InterPro" id="IPR032267">
    <property type="entry name" value="DUF4832"/>
</dbReference>
<feature type="domain" description="DUF4832" evidence="2">
    <location>
        <begin position="265"/>
        <end position="493"/>
    </location>
</feature>
<reference evidence="4 5" key="1">
    <citation type="submission" date="2016-08" db="EMBL/GenBank/DDBJ databases">
        <title>A Parts List for Fungal Cellulosomes Revealed by Comparative Genomics.</title>
        <authorList>
            <consortium name="DOE Joint Genome Institute"/>
            <person name="Haitjema C.H."/>
            <person name="Gilmore S.P."/>
            <person name="Henske J.K."/>
            <person name="Solomon K.V."/>
            <person name="De Groot R."/>
            <person name="Kuo A."/>
            <person name="Mondo S.J."/>
            <person name="Salamov A.A."/>
            <person name="Labutti K."/>
            <person name="Zhao Z."/>
            <person name="Chiniquy J."/>
            <person name="Barry K."/>
            <person name="Brewer H.M."/>
            <person name="Purvine S.O."/>
            <person name="Wright A.T."/>
            <person name="Boxma B."/>
            <person name="Van Alen T."/>
            <person name="Hackstein J.H."/>
            <person name="Baker S.E."/>
            <person name="Grigoriev I.V."/>
            <person name="O'Malley M.A."/>
        </authorList>
    </citation>
    <scope>NUCLEOTIDE SEQUENCE [LARGE SCALE GENOMIC DNA]</scope>
    <source>
        <strain evidence="4 5">S4</strain>
    </source>
</reference>
<feature type="signal peptide" evidence="1">
    <location>
        <begin position="1"/>
        <end position="23"/>
    </location>
</feature>